<dbReference type="EMBL" id="SMFR01000013">
    <property type="protein sequence ID" value="TCJ88123.1"/>
    <property type="molecule type" value="Genomic_DNA"/>
</dbReference>
<keyword evidence="2" id="KW-1185">Reference proteome</keyword>
<dbReference type="AlphaFoldDB" id="A0A4R1F2W5"/>
<evidence type="ECO:0000313" key="2">
    <source>
        <dbReference type="Proteomes" id="UP000294856"/>
    </source>
</evidence>
<sequence length="64" mass="7096">MLCTHVPDWSLQAVIAGQDRDTDILVIPTCQDCVLTLSKEIARATSLPVIFRRFSPGDLDSPRL</sequence>
<name>A0A4R1F2W5_9NOCA</name>
<dbReference type="RefSeq" id="WP_067460289.1">
    <property type="nucleotide sequence ID" value="NZ_SMFR01000013.1"/>
</dbReference>
<organism evidence="1 2">
    <name type="scientific">Nocardia alba</name>
    <dbReference type="NCBI Taxonomy" id="225051"/>
    <lineage>
        <taxon>Bacteria</taxon>
        <taxon>Bacillati</taxon>
        <taxon>Actinomycetota</taxon>
        <taxon>Actinomycetes</taxon>
        <taxon>Mycobacteriales</taxon>
        <taxon>Nocardiaceae</taxon>
        <taxon>Nocardia</taxon>
    </lineage>
</organism>
<proteinExistence type="predicted"/>
<comment type="caution">
    <text evidence="1">The sequence shown here is derived from an EMBL/GenBank/DDBJ whole genome shotgun (WGS) entry which is preliminary data.</text>
</comment>
<reference evidence="1 2" key="1">
    <citation type="submission" date="2019-03" db="EMBL/GenBank/DDBJ databases">
        <title>Genomic Encyclopedia of Type Strains, Phase IV (KMG-IV): sequencing the most valuable type-strain genomes for metagenomic binning, comparative biology and taxonomic classification.</title>
        <authorList>
            <person name="Goeker M."/>
        </authorList>
    </citation>
    <scope>NUCLEOTIDE SEQUENCE [LARGE SCALE GENOMIC DNA]</scope>
    <source>
        <strain evidence="1 2">DSM 44684</strain>
    </source>
</reference>
<dbReference type="Proteomes" id="UP000294856">
    <property type="component" value="Unassembled WGS sequence"/>
</dbReference>
<protein>
    <submittedName>
        <fullName evidence="1">Uncharacterized protein</fullName>
    </submittedName>
</protein>
<gene>
    <name evidence="1" type="ORF">DFR71_6665</name>
</gene>
<evidence type="ECO:0000313" key="1">
    <source>
        <dbReference type="EMBL" id="TCJ88123.1"/>
    </source>
</evidence>
<accession>A0A4R1F2W5</accession>